<gene>
    <name evidence="3" type="ORF">PG994_014543</name>
</gene>
<comment type="caution">
    <text evidence="3">The sequence shown here is derived from an EMBL/GenBank/DDBJ whole genome shotgun (WGS) entry which is preliminary data.</text>
</comment>
<dbReference type="GeneID" id="92099015"/>
<feature type="compositionally biased region" description="Low complexity" evidence="1">
    <location>
        <begin position="80"/>
        <end position="119"/>
    </location>
</feature>
<dbReference type="RefSeq" id="XP_066709081.1">
    <property type="nucleotide sequence ID" value="XM_066865952.1"/>
</dbReference>
<evidence type="ECO:0000256" key="1">
    <source>
        <dbReference type="SAM" id="MobiDB-lite"/>
    </source>
</evidence>
<accession>A0ABR1T4L6</accession>
<feature type="region of interest" description="Disordered" evidence="1">
    <location>
        <begin position="201"/>
        <end position="230"/>
    </location>
</feature>
<dbReference type="EMBL" id="JAQQWL010000015">
    <property type="protein sequence ID" value="KAK8041536.1"/>
    <property type="molecule type" value="Genomic_DNA"/>
</dbReference>
<evidence type="ECO:0000313" key="4">
    <source>
        <dbReference type="Proteomes" id="UP001480595"/>
    </source>
</evidence>
<feature type="region of interest" description="Disordered" evidence="1">
    <location>
        <begin position="163"/>
        <end position="187"/>
    </location>
</feature>
<reference evidence="3 4" key="1">
    <citation type="submission" date="2023-01" db="EMBL/GenBank/DDBJ databases">
        <title>Analysis of 21 Apiospora genomes using comparative genomics revels a genus with tremendous synthesis potential of carbohydrate active enzymes and secondary metabolites.</title>
        <authorList>
            <person name="Sorensen T."/>
        </authorList>
    </citation>
    <scope>NUCLEOTIDE SEQUENCE [LARGE SCALE GENOMIC DNA]</scope>
    <source>
        <strain evidence="3 4">CBS 135458</strain>
    </source>
</reference>
<dbReference type="Proteomes" id="UP001480595">
    <property type="component" value="Unassembled WGS sequence"/>
</dbReference>
<keyword evidence="2" id="KW-0812">Transmembrane</keyword>
<protein>
    <submittedName>
        <fullName evidence="3">Uncharacterized protein</fullName>
    </submittedName>
</protein>
<evidence type="ECO:0000256" key="2">
    <source>
        <dbReference type="SAM" id="Phobius"/>
    </source>
</evidence>
<name>A0ABR1T4L6_9PEZI</name>
<feature type="transmembrane region" description="Helical" evidence="2">
    <location>
        <begin position="136"/>
        <end position="159"/>
    </location>
</feature>
<proteinExistence type="predicted"/>
<organism evidence="3 4">
    <name type="scientific">Apiospora phragmitis</name>
    <dbReference type="NCBI Taxonomy" id="2905665"/>
    <lineage>
        <taxon>Eukaryota</taxon>
        <taxon>Fungi</taxon>
        <taxon>Dikarya</taxon>
        <taxon>Ascomycota</taxon>
        <taxon>Pezizomycotina</taxon>
        <taxon>Sordariomycetes</taxon>
        <taxon>Xylariomycetidae</taxon>
        <taxon>Amphisphaeriales</taxon>
        <taxon>Apiosporaceae</taxon>
        <taxon>Apiospora</taxon>
    </lineage>
</organism>
<evidence type="ECO:0000313" key="3">
    <source>
        <dbReference type="EMBL" id="KAK8041536.1"/>
    </source>
</evidence>
<feature type="compositionally biased region" description="Basic and acidic residues" evidence="1">
    <location>
        <begin position="168"/>
        <end position="177"/>
    </location>
</feature>
<keyword evidence="2" id="KW-0472">Membrane</keyword>
<keyword evidence="4" id="KW-1185">Reference proteome</keyword>
<keyword evidence="2" id="KW-1133">Transmembrane helix</keyword>
<sequence length="230" mass="24024">MIINPVRSFSGFACQPRIPEEVNACFTNFASDTYLSVAIWTTVSGQAPNFISSTTFKPDGPAFAHGVIVRRSGDDPTWPAVTTGATASTKATSAGNIVTSTSRTSSDFRSSASSTSQPSVADGNDNGGLDSNSAKMGIAVGVSLGFLLLIGSVAAAFLLGRRRRRRQREGEKADRNAGSEAPGDLPYALEMDSSARYTELAGASDGNISPNPRELPADSRPTELDAVAGW</sequence>
<feature type="region of interest" description="Disordered" evidence="1">
    <location>
        <begin position="78"/>
        <end position="128"/>
    </location>
</feature>